<dbReference type="CTD" id="32989"/>
<dbReference type="InterPro" id="IPR048280">
    <property type="entry name" value="COX6B-like"/>
</dbReference>
<name>A0A9R1TD22_9HYME</name>
<dbReference type="FunFam" id="1.10.10.140:FF:000001">
    <property type="entry name" value="Cytochrome c oxidase subunit 6B1"/>
    <property type="match status" value="1"/>
</dbReference>
<dbReference type="CDD" id="cd00926">
    <property type="entry name" value="Cyt_c_Oxidase_VIb"/>
    <property type="match status" value="1"/>
</dbReference>
<dbReference type="GO" id="GO:0005739">
    <property type="term" value="C:mitochondrion"/>
    <property type="evidence" value="ECO:0007669"/>
    <property type="project" value="UniProtKB-SubCell"/>
</dbReference>
<protein>
    <recommendedName>
        <fullName evidence="4">Cytochrome c oxidase subunit 6B1</fullName>
    </recommendedName>
    <alternativeName>
        <fullName evidence="5">Cytochrome c oxidase subunit VIb isoform 1</fullName>
    </alternativeName>
</protein>
<dbReference type="InterPro" id="IPR003213">
    <property type="entry name" value="Cyt_c_oxidase_su6B"/>
</dbReference>
<accession>A0A9R1TD22</accession>
<dbReference type="Gene3D" id="1.10.10.140">
    <property type="entry name" value="Cytochrome c oxidase, subunit VIb"/>
    <property type="match status" value="1"/>
</dbReference>
<reference evidence="7" key="1">
    <citation type="submission" date="2025-08" db="UniProtKB">
        <authorList>
            <consortium name="RefSeq"/>
        </authorList>
    </citation>
    <scope>IDENTIFICATION</scope>
    <source>
        <strain evidence="7">USDA-PBARC FA_bdor</strain>
        <tissue evidence="7">Whole organism</tissue>
    </source>
</reference>
<dbReference type="PROSITE" id="PS51808">
    <property type="entry name" value="CHCH"/>
    <property type="match status" value="1"/>
</dbReference>
<evidence type="ECO:0000256" key="5">
    <source>
        <dbReference type="ARBA" id="ARBA00042114"/>
    </source>
</evidence>
<dbReference type="PANTHER" id="PTHR11387">
    <property type="entry name" value="CYTOCHROME C OXIDASE SUBUNIT 6B"/>
    <property type="match status" value="1"/>
</dbReference>
<evidence type="ECO:0000256" key="3">
    <source>
        <dbReference type="ARBA" id="ARBA00023157"/>
    </source>
</evidence>
<evidence type="ECO:0000256" key="1">
    <source>
        <dbReference type="ARBA" id="ARBA00004173"/>
    </source>
</evidence>
<dbReference type="Proteomes" id="UP000694866">
    <property type="component" value="Unplaced"/>
</dbReference>
<keyword evidence="6" id="KW-1185">Reference proteome</keyword>
<evidence type="ECO:0000313" key="7">
    <source>
        <dbReference type="RefSeq" id="XP_011307130.1"/>
    </source>
</evidence>
<evidence type="ECO:0000313" key="6">
    <source>
        <dbReference type="Proteomes" id="UP000694866"/>
    </source>
</evidence>
<evidence type="ECO:0000256" key="4">
    <source>
        <dbReference type="ARBA" id="ARBA00040060"/>
    </source>
</evidence>
<dbReference type="GO" id="GO:0045277">
    <property type="term" value="C:respiratory chain complex IV"/>
    <property type="evidence" value="ECO:0007669"/>
    <property type="project" value="InterPro"/>
</dbReference>
<dbReference type="OrthoDB" id="1107506at2759"/>
<evidence type="ECO:0000256" key="2">
    <source>
        <dbReference type="ARBA" id="ARBA00023128"/>
    </source>
</evidence>
<comment type="subcellular location">
    <subcellularLocation>
        <location evidence="1">Mitochondrion</location>
    </subcellularLocation>
</comment>
<keyword evidence="3" id="KW-1015">Disulfide bond</keyword>
<dbReference type="AlphaFoldDB" id="A0A9R1TD22"/>
<keyword evidence="2" id="KW-0496">Mitochondrion</keyword>
<dbReference type="InterPro" id="IPR036549">
    <property type="entry name" value="CX6/COA6-like_sf"/>
</dbReference>
<sequence>MVQSTFLFCKMKKEALTMEFAEKYRTVPLDTRFTNTNQTRNCHQNFLDFQRCSNVRGEDYEACQYFKRVYKIICPNAWIEKWDEQIANNTFAGRI</sequence>
<dbReference type="RefSeq" id="XP_011307130.1">
    <property type="nucleotide sequence ID" value="XM_011308828.1"/>
</dbReference>
<dbReference type="GeneID" id="105268915"/>
<gene>
    <name evidence="7" type="primary">LOC105268915</name>
</gene>
<dbReference type="SUPFAM" id="SSF47694">
    <property type="entry name" value="Cytochrome c oxidase subunit h"/>
    <property type="match status" value="1"/>
</dbReference>
<organism evidence="6 7">
    <name type="scientific">Fopius arisanus</name>
    <dbReference type="NCBI Taxonomy" id="64838"/>
    <lineage>
        <taxon>Eukaryota</taxon>
        <taxon>Metazoa</taxon>
        <taxon>Ecdysozoa</taxon>
        <taxon>Arthropoda</taxon>
        <taxon>Hexapoda</taxon>
        <taxon>Insecta</taxon>
        <taxon>Pterygota</taxon>
        <taxon>Neoptera</taxon>
        <taxon>Endopterygota</taxon>
        <taxon>Hymenoptera</taxon>
        <taxon>Apocrita</taxon>
        <taxon>Ichneumonoidea</taxon>
        <taxon>Braconidae</taxon>
        <taxon>Opiinae</taxon>
        <taxon>Fopius</taxon>
    </lineage>
</organism>
<dbReference type="Pfam" id="PF02297">
    <property type="entry name" value="COX6B"/>
    <property type="match status" value="1"/>
</dbReference>
<proteinExistence type="predicted"/>
<dbReference type="KEGG" id="fas:105268915"/>